<evidence type="ECO:0000256" key="5">
    <source>
        <dbReference type="RuleBase" id="RU367124"/>
    </source>
</evidence>
<evidence type="ECO:0000313" key="7">
    <source>
        <dbReference type="EMBL" id="KAE8975033.1"/>
    </source>
</evidence>
<comment type="similarity">
    <text evidence="2 5">Belongs to the RxLR effector family.</text>
</comment>
<feature type="compositionally biased region" description="Acidic residues" evidence="6">
    <location>
        <begin position="60"/>
        <end position="74"/>
    </location>
</feature>
<feature type="compositionally biased region" description="Polar residues" evidence="6">
    <location>
        <begin position="24"/>
        <end position="35"/>
    </location>
</feature>
<evidence type="ECO:0000256" key="6">
    <source>
        <dbReference type="SAM" id="MobiDB-lite"/>
    </source>
</evidence>
<name>A0A6A3I5B5_9STRA</name>
<comment type="function">
    <text evidence="5">Effector that suppresses plant defense responses during pathogen infection.</text>
</comment>
<feature type="region of interest" description="Disordered" evidence="6">
    <location>
        <begin position="48"/>
        <end position="76"/>
    </location>
</feature>
<organism evidence="8 10">
    <name type="scientific">Phytophthora rubi</name>
    <dbReference type="NCBI Taxonomy" id="129364"/>
    <lineage>
        <taxon>Eukaryota</taxon>
        <taxon>Sar</taxon>
        <taxon>Stramenopiles</taxon>
        <taxon>Oomycota</taxon>
        <taxon>Peronosporomycetes</taxon>
        <taxon>Peronosporales</taxon>
        <taxon>Peronosporaceae</taxon>
        <taxon>Phytophthora</taxon>
    </lineage>
</organism>
<dbReference type="InterPro" id="IPR031825">
    <property type="entry name" value="RXLR"/>
</dbReference>
<evidence type="ECO:0000313" key="11">
    <source>
        <dbReference type="Proteomes" id="UP000434957"/>
    </source>
</evidence>
<evidence type="ECO:0000256" key="1">
    <source>
        <dbReference type="ARBA" id="ARBA00004613"/>
    </source>
</evidence>
<accession>A0A6A3I5B5</accession>
<feature type="chain" id="PRO_5034169408" description="RxLR effector protein" evidence="5">
    <location>
        <begin position="24"/>
        <end position="147"/>
    </location>
</feature>
<proteinExistence type="inferred from homology"/>
<dbReference type="AlphaFoldDB" id="A0A6A3I5B5"/>
<dbReference type="Proteomes" id="UP000434957">
    <property type="component" value="Unassembled WGS sequence"/>
</dbReference>
<evidence type="ECO:0000313" key="12">
    <source>
        <dbReference type="Proteomes" id="UP000435112"/>
    </source>
</evidence>
<feature type="compositionally biased region" description="Basic and acidic residues" evidence="6">
    <location>
        <begin position="48"/>
        <end position="59"/>
    </location>
</feature>
<gene>
    <name evidence="8" type="ORF">PR001_g25503</name>
    <name evidence="7" type="ORF">PR002_g25720</name>
    <name evidence="9" type="ORF">PR003_g26446</name>
</gene>
<evidence type="ECO:0000256" key="3">
    <source>
        <dbReference type="ARBA" id="ARBA00022525"/>
    </source>
</evidence>
<feature type="signal peptide" evidence="5">
    <location>
        <begin position="1"/>
        <end position="23"/>
    </location>
</feature>
<evidence type="ECO:0000313" key="10">
    <source>
        <dbReference type="Proteomes" id="UP000429607"/>
    </source>
</evidence>
<sequence>MRVSNCLVVALATLLAFSETISATSKKGPSVNSNDKVALEQEETIRDMNKRFLRSHSEEKDDDAPDAEDDEEERDLIIPTVNRPKYHRWFHAHMTPCDVKEVLGLTGLRPLVKPIKRRIYKGYVVYYEEHCREPEYRHMAFCQPGAH</sequence>
<feature type="region of interest" description="Disordered" evidence="6">
    <location>
        <begin position="24"/>
        <end position="43"/>
    </location>
</feature>
<keyword evidence="4 5" id="KW-0732">Signal</keyword>
<evidence type="ECO:0000313" key="9">
    <source>
        <dbReference type="EMBL" id="KAE9285964.1"/>
    </source>
</evidence>
<protein>
    <recommendedName>
        <fullName evidence="5">RxLR effector protein</fullName>
    </recommendedName>
</protein>
<evidence type="ECO:0000313" key="8">
    <source>
        <dbReference type="EMBL" id="KAE8976145.1"/>
    </source>
</evidence>
<dbReference type="GO" id="GO:0005576">
    <property type="term" value="C:extracellular region"/>
    <property type="evidence" value="ECO:0007669"/>
    <property type="project" value="UniProtKB-SubCell"/>
</dbReference>
<dbReference type="Proteomes" id="UP000429607">
    <property type="component" value="Unassembled WGS sequence"/>
</dbReference>
<dbReference type="EMBL" id="QXFU01003481">
    <property type="protein sequence ID" value="KAE8975033.1"/>
    <property type="molecule type" value="Genomic_DNA"/>
</dbReference>
<dbReference type="OrthoDB" id="117887at2759"/>
<keyword evidence="3 5" id="KW-0964">Secreted</keyword>
<dbReference type="EMBL" id="QXFT01003424">
    <property type="protein sequence ID" value="KAE9285964.1"/>
    <property type="molecule type" value="Genomic_DNA"/>
</dbReference>
<dbReference type="EMBL" id="QXFV01003506">
    <property type="protein sequence ID" value="KAE8976145.1"/>
    <property type="molecule type" value="Genomic_DNA"/>
</dbReference>
<evidence type="ECO:0000256" key="4">
    <source>
        <dbReference type="ARBA" id="ARBA00022729"/>
    </source>
</evidence>
<comment type="caution">
    <text evidence="8">The sequence shown here is derived from an EMBL/GenBank/DDBJ whole genome shotgun (WGS) entry which is preliminary data.</text>
</comment>
<evidence type="ECO:0000256" key="2">
    <source>
        <dbReference type="ARBA" id="ARBA00010400"/>
    </source>
</evidence>
<reference evidence="10 12" key="1">
    <citation type="submission" date="2018-09" db="EMBL/GenBank/DDBJ databases">
        <title>Genomic investigation of the strawberry pathogen Phytophthora fragariae indicates pathogenicity is determined by transcriptional variation in three key races.</title>
        <authorList>
            <person name="Adams T.M."/>
            <person name="Armitage A.D."/>
            <person name="Sobczyk M.K."/>
            <person name="Bates H.J."/>
            <person name="Dunwell J.M."/>
            <person name="Nellist C.F."/>
            <person name="Harrison R.J."/>
        </authorList>
    </citation>
    <scope>NUCLEOTIDE SEQUENCE [LARGE SCALE GENOMIC DNA]</scope>
    <source>
        <strain evidence="8 10">SCRP249</strain>
        <strain evidence="7 12">SCRP324</strain>
        <strain evidence="9 11">SCRP333</strain>
    </source>
</reference>
<dbReference type="Proteomes" id="UP000435112">
    <property type="component" value="Unassembled WGS sequence"/>
</dbReference>
<comment type="subcellular location">
    <subcellularLocation>
        <location evidence="1 5">Secreted</location>
    </subcellularLocation>
</comment>
<comment type="domain">
    <text evidence="5">The RxLR-dEER motif acts to carry the protein into the host cell cytoplasm through binding to cell surface phosphatidylinositol-3-phosphate.</text>
</comment>
<dbReference type="Pfam" id="PF16810">
    <property type="entry name" value="RXLR"/>
    <property type="match status" value="1"/>
</dbReference>
<keyword evidence="11" id="KW-1185">Reference proteome</keyword>